<gene>
    <name evidence="4" type="ORF">CRP01_26230</name>
</gene>
<protein>
    <submittedName>
        <fullName evidence="4">Esterase</fullName>
    </submittedName>
</protein>
<feature type="signal peptide" evidence="3">
    <location>
        <begin position="1"/>
        <end position="19"/>
    </location>
</feature>
<evidence type="ECO:0000313" key="4">
    <source>
        <dbReference type="EMBL" id="PHN03501.1"/>
    </source>
</evidence>
<sequence length="273" mass="30774">MCRLLLCTVLIILTQLAVAQSDPDLRSRPLTIGETLEFYSTVLDEDRTLNVYLPPGYGEDSLRTYPVIYLLDGSQDEDFIHIAGLVQFGNFPWIDMLPESIVVGIANVDRKRDFTYPTTNQQDQKDFPTSGGSAKFTQFLNEELQPLIEDRFLTEGTTTLIGQSLGGLLATEILFKQPTLFDHYIIISPSLWWDDESLLQYQPSWPKAPGSVYIGVGKEGKVMESVARALFEKVRSLKPNGEDVYFGFFKALTHGDTLHLAVYDAFQKIFAKD</sequence>
<evidence type="ECO:0000256" key="2">
    <source>
        <dbReference type="ARBA" id="ARBA00022801"/>
    </source>
</evidence>
<dbReference type="PANTHER" id="PTHR40841">
    <property type="entry name" value="SIDEROPHORE TRIACETYLFUSARININE C ESTERASE"/>
    <property type="match status" value="1"/>
</dbReference>
<dbReference type="InterPro" id="IPR000801">
    <property type="entry name" value="Esterase-like"/>
</dbReference>
<keyword evidence="5" id="KW-1185">Reference proteome</keyword>
<dbReference type="GO" id="GO:0016788">
    <property type="term" value="F:hydrolase activity, acting on ester bonds"/>
    <property type="evidence" value="ECO:0007669"/>
    <property type="project" value="TreeGrafter"/>
</dbReference>
<evidence type="ECO:0000256" key="1">
    <source>
        <dbReference type="ARBA" id="ARBA00005622"/>
    </source>
</evidence>
<keyword evidence="3" id="KW-0732">Signal</keyword>
<keyword evidence="2" id="KW-0378">Hydrolase</keyword>
<dbReference type="Gene3D" id="3.40.50.1820">
    <property type="entry name" value="alpha/beta hydrolase"/>
    <property type="match status" value="1"/>
</dbReference>
<comment type="caution">
    <text evidence="4">The sequence shown here is derived from an EMBL/GenBank/DDBJ whole genome shotgun (WGS) entry which is preliminary data.</text>
</comment>
<dbReference type="EMBL" id="PDUD01000031">
    <property type="protein sequence ID" value="PHN03501.1"/>
    <property type="molecule type" value="Genomic_DNA"/>
</dbReference>
<dbReference type="PANTHER" id="PTHR40841:SF2">
    <property type="entry name" value="SIDEROPHORE-DEGRADING ESTERASE (EUROFUNG)"/>
    <property type="match status" value="1"/>
</dbReference>
<dbReference type="Pfam" id="PF00756">
    <property type="entry name" value="Esterase"/>
    <property type="match status" value="1"/>
</dbReference>
<reference evidence="4 5" key="1">
    <citation type="submission" date="2017-10" db="EMBL/GenBank/DDBJ databases">
        <title>The draft genome sequence of Lewinella nigricans NBRC 102662.</title>
        <authorList>
            <person name="Wang K."/>
        </authorList>
    </citation>
    <scope>NUCLEOTIDE SEQUENCE [LARGE SCALE GENOMIC DNA]</scope>
    <source>
        <strain evidence="4 5">NBRC 102662</strain>
    </source>
</reference>
<dbReference type="InterPro" id="IPR029058">
    <property type="entry name" value="AB_hydrolase_fold"/>
</dbReference>
<dbReference type="Proteomes" id="UP000223913">
    <property type="component" value="Unassembled WGS sequence"/>
</dbReference>
<name>A0A2D0N4Q4_FLAN2</name>
<dbReference type="RefSeq" id="WP_099153154.1">
    <property type="nucleotide sequence ID" value="NZ_PDUD01000031.1"/>
</dbReference>
<evidence type="ECO:0000256" key="3">
    <source>
        <dbReference type="SAM" id="SignalP"/>
    </source>
</evidence>
<dbReference type="SUPFAM" id="SSF53474">
    <property type="entry name" value="alpha/beta-Hydrolases"/>
    <property type="match status" value="1"/>
</dbReference>
<evidence type="ECO:0000313" key="5">
    <source>
        <dbReference type="Proteomes" id="UP000223913"/>
    </source>
</evidence>
<dbReference type="OrthoDB" id="9784036at2"/>
<proteinExistence type="inferred from homology"/>
<accession>A0A2D0N4Q4</accession>
<dbReference type="InterPro" id="IPR052558">
    <property type="entry name" value="Siderophore_Hydrolase_D"/>
</dbReference>
<comment type="similarity">
    <text evidence="1">Belongs to the esterase D family.</text>
</comment>
<feature type="chain" id="PRO_5013288315" evidence="3">
    <location>
        <begin position="20"/>
        <end position="273"/>
    </location>
</feature>
<dbReference type="AlphaFoldDB" id="A0A2D0N4Q4"/>
<organism evidence="4 5">
    <name type="scientific">Flavilitoribacter nigricans (strain ATCC 23147 / DSM 23189 / NBRC 102662 / NCIMB 1420 / SS-2)</name>
    <name type="common">Lewinella nigricans</name>
    <dbReference type="NCBI Taxonomy" id="1122177"/>
    <lineage>
        <taxon>Bacteria</taxon>
        <taxon>Pseudomonadati</taxon>
        <taxon>Bacteroidota</taxon>
        <taxon>Saprospiria</taxon>
        <taxon>Saprospirales</taxon>
        <taxon>Lewinellaceae</taxon>
        <taxon>Flavilitoribacter</taxon>
    </lineage>
</organism>